<evidence type="ECO:0000313" key="3">
    <source>
        <dbReference type="Proteomes" id="UP000196368"/>
    </source>
</evidence>
<gene>
    <name evidence="2" type="ORF">B5F75_05240</name>
</gene>
<dbReference type="AlphaFoldDB" id="A0A1Y4DBR9"/>
<accession>A0A1Y4DBR9</accession>
<keyword evidence="3" id="KW-1185">Reference proteome</keyword>
<proteinExistence type="predicted"/>
<dbReference type="InterPro" id="IPR050177">
    <property type="entry name" value="Lipid_A_modif_metabolic_enz"/>
</dbReference>
<dbReference type="InterPro" id="IPR036291">
    <property type="entry name" value="NAD(P)-bd_dom_sf"/>
</dbReference>
<protein>
    <recommendedName>
        <fullName evidence="1">NAD-dependent epimerase/dehydratase domain-containing protein</fullName>
    </recommendedName>
</protein>
<sequence length="303" mass="33538">MKVLVTGGSGFIGSHTVDGLIERGVETVVVDKKKPSFPNAKALYYQMDINSDGFASVFKAHKIDGIIHLAAQPSVSFSTKNPLEDAQNNIIASIRVIEEAKKNQVQKLVVSSSAALYARPQYFPIDEKHPTAYLSPYAISKHTMEEYVKWSGIPYVIFRYANVYGPRQDSQGEAGVVAIFTDAVTRQEPIFVHGDGNQTRDFVYVKDVARANCQAVLSDVAGETINLSSQTEVSVNELAQMLTSSVPAYQGKIQHIARREGDIYRSVLSNQKAKELLGFKNTYSFAQGIKETVTFFEKQERSL</sequence>
<organism evidence="2 3">
    <name type="scientific">Candidatus Avelusimicrobium gallicola</name>
    <dbReference type="NCBI Taxonomy" id="2562704"/>
    <lineage>
        <taxon>Bacteria</taxon>
        <taxon>Pseudomonadati</taxon>
        <taxon>Elusimicrobiota</taxon>
        <taxon>Elusimicrobia</taxon>
        <taxon>Elusimicrobiales</taxon>
        <taxon>Elusimicrobiaceae</taxon>
        <taxon>Candidatus Avelusimicrobium</taxon>
    </lineage>
</organism>
<dbReference type="EMBL" id="NFJD01000003">
    <property type="protein sequence ID" value="OUO56597.1"/>
    <property type="molecule type" value="Genomic_DNA"/>
</dbReference>
<dbReference type="InterPro" id="IPR001509">
    <property type="entry name" value="Epimerase_deHydtase"/>
</dbReference>
<evidence type="ECO:0000313" key="2">
    <source>
        <dbReference type="EMBL" id="OUO56597.1"/>
    </source>
</evidence>
<dbReference type="PANTHER" id="PTHR43245:SF13">
    <property type="entry name" value="UDP-D-APIOSE_UDP-D-XYLOSE SYNTHASE 2"/>
    <property type="match status" value="1"/>
</dbReference>
<reference evidence="3" key="1">
    <citation type="submission" date="2017-04" db="EMBL/GenBank/DDBJ databases">
        <title>Function of individual gut microbiota members based on whole genome sequencing of pure cultures obtained from chicken caecum.</title>
        <authorList>
            <person name="Medvecky M."/>
            <person name="Cejkova D."/>
            <person name="Polansky O."/>
            <person name="Karasova D."/>
            <person name="Kubasova T."/>
            <person name="Cizek A."/>
            <person name="Rychlik I."/>
        </authorList>
    </citation>
    <scope>NUCLEOTIDE SEQUENCE [LARGE SCALE GENOMIC DNA]</scope>
    <source>
        <strain evidence="3">An273</strain>
    </source>
</reference>
<feature type="domain" description="NAD-dependent epimerase/dehydratase" evidence="1">
    <location>
        <begin position="3"/>
        <end position="227"/>
    </location>
</feature>
<dbReference type="OrthoDB" id="9801785at2"/>
<dbReference type="PANTHER" id="PTHR43245">
    <property type="entry name" value="BIFUNCTIONAL POLYMYXIN RESISTANCE PROTEIN ARNA"/>
    <property type="match status" value="1"/>
</dbReference>
<comment type="caution">
    <text evidence="2">The sequence shown here is derived from an EMBL/GenBank/DDBJ whole genome shotgun (WGS) entry which is preliminary data.</text>
</comment>
<dbReference type="RefSeq" id="WP_087288675.1">
    <property type="nucleotide sequence ID" value="NZ_NFJD01000003.1"/>
</dbReference>
<dbReference type="SUPFAM" id="SSF51735">
    <property type="entry name" value="NAD(P)-binding Rossmann-fold domains"/>
    <property type="match status" value="1"/>
</dbReference>
<dbReference type="Gene3D" id="3.40.50.720">
    <property type="entry name" value="NAD(P)-binding Rossmann-like Domain"/>
    <property type="match status" value="1"/>
</dbReference>
<name>A0A1Y4DBR9_9BACT</name>
<evidence type="ECO:0000259" key="1">
    <source>
        <dbReference type="Pfam" id="PF01370"/>
    </source>
</evidence>
<dbReference type="Proteomes" id="UP000196368">
    <property type="component" value="Unassembled WGS sequence"/>
</dbReference>
<dbReference type="Pfam" id="PF01370">
    <property type="entry name" value="Epimerase"/>
    <property type="match status" value="1"/>
</dbReference>